<dbReference type="Proteomes" id="UP000670092">
    <property type="component" value="Unassembled WGS sequence"/>
</dbReference>
<evidence type="ECO:0000313" key="2">
    <source>
        <dbReference type="EMBL" id="KAG5290423.1"/>
    </source>
</evidence>
<comment type="caution">
    <text evidence="2">The sequence shown here is derived from an EMBL/GenBank/DDBJ whole genome shotgun (WGS) entry which is preliminary data.</text>
</comment>
<sequence length="148" mass="16856">MQKKKSTLKYKITHSSAKLEGVGNNREQSNMRPPIIHDDLHLINQTRQPKLSILPAPPPPPPPPPPLLTLDRRRRRSGIVIFLLLPCPKPRLDRPWPPRQVQQRRKKPLPPAHKHSVPRRRPPARRRLVGDQVISDAHVGIQPDTLGG</sequence>
<feature type="region of interest" description="Disordered" evidence="1">
    <location>
        <begin position="88"/>
        <end position="131"/>
    </location>
</feature>
<name>A0A8H7YI81_AJECA</name>
<protein>
    <submittedName>
        <fullName evidence="2">Uncharacterized protein</fullName>
    </submittedName>
</protein>
<feature type="compositionally biased region" description="Pro residues" evidence="1">
    <location>
        <begin position="55"/>
        <end position="67"/>
    </location>
</feature>
<gene>
    <name evidence="2" type="ORF">I7I52_07438</name>
</gene>
<evidence type="ECO:0000313" key="3">
    <source>
        <dbReference type="Proteomes" id="UP000670092"/>
    </source>
</evidence>
<feature type="compositionally biased region" description="Basic residues" evidence="1">
    <location>
        <begin position="102"/>
        <end position="127"/>
    </location>
</feature>
<dbReference type="EMBL" id="JAEVHI010000005">
    <property type="protein sequence ID" value="KAG5290423.1"/>
    <property type="molecule type" value="Genomic_DNA"/>
</dbReference>
<dbReference type="AlphaFoldDB" id="A0A8H7YI81"/>
<accession>A0A8H7YI81</accession>
<proteinExistence type="predicted"/>
<dbReference type="VEuPathDB" id="FungiDB:I7I52_07438"/>
<feature type="region of interest" description="Disordered" evidence="1">
    <location>
        <begin position="1"/>
        <end position="32"/>
    </location>
</feature>
<evidence type="ECO:0000256" key="1">
    <source>
        <dbReference type="SAM" id="MobiDB-lite"/>
    </source>
</evidence>
<organism evidence="2 3">
    <name type="scientific">Ajellomyces capsulatus</name>
    <name type="common">Darling's disease fungus</name>
    <name type="synonym">Histoplasma capsulatum</name>
    <dbReference type="NCBI Taxonomy" id="5037"/>
    <lineage>
        <taxon>Eukaryota</taxon>
        <taxon>Fungi</taxon>
        <taxon>Dikarya</taxon>
        <taxon>Ascomycota</taxon>
        <taxon>Pezizomycotina</taxon>
        <taxon>Eurotiomycetes</taxon>
        <taxon>Eurotiomycetidae</taxon>
        <taxon>Onygenales</taxon>
        <taxon>Ajellomycetaceae</taxon>
        <taxon>Histoplasma</taxon>
    </lineage>
</organism>
<feature type="compositionally biased region" description="Basic residues" evidence="1">
    <location>
        <begin position="1"/>
        <end position="12"/>
    </location>
</feature>
<reference evidence="2 3" key="1">
    <citation type="submission" date="2021-01" db="EMBL/GenBank/DDBJ databases">
        <title>Chromosome-level genome assembly of a human fungal pathogen reveals clustering of transcriptionally co-regulated genes.</title>
        <authorList>
            <person name="Voorhies M."/>
            <person name="Cohen S."/>
            <person name="Shea T.P."/>
            <person name="Petrus S."/>
            <person name="Munoz J.F."/>
            <person name="Poplawski S."/>
            <person name="Goldman W.E."/>
            <person name="Michael T."/>
            <person name="Cuomo C.A."/>
            <person name="Sil A."/>
            <person name="Beyhan S."/>
        </authorList>
    </citation>
    <scope>NUCLEOTIDE SEQUENCE [LARGE SCALE GENOMIC DNA]</scope>
    <source>
        <strain evidence="2 3">G184AR</strain>
    </source>
</reference>
<feature type="region of interest" description="Disordered" evidence="1">
    <location>
        <begin position="46"/>
        <end position="67"/>
    </location>
</feature>